<accession>A0A6M4P361</accession>
<dbReference type="SUPFAM" id="SSF52540">
    <property type="entry name" value="P-loop containing nucleoside triphosphate hydrolases"/>
    <property type="match status" value="1"/>
</dbReference>
<reference evidence="10" key="1">
    <citation type="journal article" date="2020" name="Vet. Microbiol.">
        <title>Characterisation of plasmids harbouring extended-spectrum cephalosporin resistance genes in Escherichia coli from French rivers.</title>
        <authorList>
            <person name="Baron S."/>
            <person name="Le Devendec L."/>
            <person name="Lucas P."/>
            <person name="Larvor E."/>
            <person name="Jove T."/>
            <person name="Kempf I."/>
        </authorList>
    </citation>
    <scope>NUCLEOTIDE SEQUENCE</scope>
    <source>
        <strain evidence="10">DH5alpha</strain>
        <plasmid evidence="9">pESBL171</plasmid>
        <plasmid evidence="10">pESBL57</plasmid>
    </source>
</reference>
<dbReference type="Pfam" id="PF10412">
    <property type="entry name" value="TrwB_AAD_bind"/>
    <property type="match status" value="1"/>
</dbReference>
<evidence type="ECO:0000259" key="8">
    <source>
        <dbReference type="Pfam" id="PF12615"/>
    </source>
</evidence>
<geneLocation type="plasmid" evidence="10">
    <name>pESBL57</name>
</geneLocation>
<feature type="domain" description="Type IV secretion system coupling protein TraD DNA-binding" evidence="7">
    <location>
        <begin position="172"/>
        <end position="287"/>
    </location>
</feature>
<keyword evidence="2" id="KW-1003">Cell membrane</keyword>
<dbReference type="InterPro" id="IPR022585">
    <property type="entry name" value="TraD_N"/>
</dbReference>
<dbReference type="Pfam" id="PF12615">
    <property type="entry name" value="TraD_N"/>
    <property type="match status" value="1"/>
</dbReference>
<dbReference type="GO" id="GO:0005886">
    <property type="term" value="C:plasma membrane"/>
    <property type="evidence" value="ECO:0007669"/>
    <property type="project" value="UniProtKB-SubCell"/>
</dbReference>
<comment type="subcellular location">
    <subcellularLocation>
        <location evidence="1">Cell membrane</location>
        <topology evidence="1">Multi-pass membrane protein</topology>
    </subcellularLocation>
</comment>
<evidence type="ECO:0000256" key="4">
    <source>
        <dbReference type="ARBA" id="ARBA00022989"/>
    </source>
</evidence>
<dbReference type="InterPro" id="IPR051539">
    <property type="entry name" value="T4SS-coupling_protein"/>
</dbReference>
<evidence type="ECO:0000256" key="6">
    <source>
        <dbReference type="SAM" id="Phobius"/>
    </source>
</evidence>
<dbReference type="InterPro" id="IPR019476">
    <property type="entry name" value="T4SS_TraD_DNA-bd"/>
</dbReference>
<gene>
    <name evidence="10" type="primary">traD_1</name>
    <name evidence="10" type="ORF">G6847_00038</name>
    <name evidence="9" type="ORF">G6849_00008</name>
</gene>
<evidence type="ECO:0000256" key="2">
    <source>
        <dbReference type="ARBA" id="ARBA00022475"/>
    </source>
</evidence>
<feature type="transmembrane region" description="Helical" evidence="6">
    <location>
        <begin position="108"/>
        <end position="134"/>
    </location>
</feature>
<dbReference type="PANTHER" id="PTHR37937">
    <property type="entry name" value="CONJUGATIVE TRANSFER: DNA TRANSPORT"/>
    <property type="match status" value="1"/>
</dbReference>
<keyword evidence="10" id="KW-0614">Plasmid</keyword>
<keyword evidence="5 6" id="KW-0472">Membrane</keyword>
<evidence type="ECO:0000256" key="1">
    <source>
        <dbReference type="ARBA" id="ARBA00004651"/>
    </source>
</evidence>
<name>A0A6M4P361_ECOLX</name>
<dbReference type="Gene3D" id="3.40.50.300">
    <property type="entry name" value="P-loop containing nucleotide triphosphate hydrolases"/>
    <property type="match status" value="1"/>
</dbReference>
<evidence type="ECO:0000256" key="5">
    <source>
        <dbReference type="ARBA" id="ARBA00023136"/>
    </source>
</evidence>
<geneLocation type="plasmid" evidence="9">
    <name>pESBL171</name>
</geneLocation>
<dbReference type="InterPro" id="IPR027417">
    <property type="entry name" value="P-loop_NTPase"/>
</dbReference>
<organism evidence="10">
    <name type="scientific">Escherichia coli</name>
    <dbReference type="NCBI Taxonomy" id="562"/>
    <lineage>
        <taxon>Bacteria</taxon>
        <taxon>Pseudomonadati</taxon>
        <taxon>Pseudomonadota</taxon>
        <taxon>Gammaproteobacteria</taxon>
        <taxon>Enterobacterales</taxon>
        <taxon>Enterobacteriaceae</taxon>
        <taxon>Escherichia</taxon>
    </lineage>
</organism>
<evidence type="ECO:0000313" key="10">
    <source>
        <dbReference type="EMBL" id="QJS04334.1"/>
    </source>
</evidence>
<evidence type="ECO:0000259" key="7">
    <source>
        <dbReference type="Pfam" id="PF10412"/>
    </source>
</evidence>
<keyword evidence="4 6" id="KW-1133">Transmembrane helix</keyword>
<evidence type="ECO:0000256" key="3">
    <source>
        <dbReference type="ARBA" id="ARBA00022692"/>
    </source>
</evidence>
<dbReference type="EMBL" id="MT230152">
    <property type="protein sequence ID" value="QJS03088.1"/>
    <property type="molecule type" value="Genomic_DNA"/>
</dbReference>
<protein>
    <submittedName>
        <fullName evidence="10">Coupling protein TraD</fullName>
    </submittedName>
</protein>
<feature type="domain" description="TraD coupling protein N-terminal" evidence="8">
    <location>
        <begin position="32"/>
        <end position="128"/>
    </location>
</feature>
<proteinExistence type="predicted"/>
<sequence>MSFNAKDMTQGGQIASMRIRMFSQIANIMLYCLFIFFWILIGLVLWVKISWQTFINGCIYWWCTSLEGMRDLIKSQPVYEIQYYGKTFRMNAAQVLHDKYMIWCGEQLWSAFVLASVVALVICLITFFVVSWILGRQGKQQSENEVTGGRQLTDNPKDVARMLKKDGKDSDIRIGDLPIIRDSEIQNFCLHGTVGAGKSEVIRRLANYARQRGDMVVIYDRSGEFVKSYYDPSIDKILNPLDARCAAWDLWKECLTQPDFDNTANTLIPMGTKEDPFWQGSGRTILRKRRT</sequence>
<dbReference type="PANTHER" id="PTHR37937:SF1">
    <property type="entry name" value="CONJUGATIVE TRANSFER: DNA TRANSPORT"/>
    <property type="match status" value="1"/>
</dbReference>
<dbReference type="EMBL" id="MT230318">
    <property type="protein sequence ID" value="QJS04334.1"/>
    <property type="molecule type" value="Genomic_DNA"/>
</dbReference>
<feature type="transmembrane region" description="Helical" evidence="6">
    <location>
        <begin position="28"/>
        <end position="47"/>
    </location>
</feature>
<evidence type="ECO:0000313" key="9">
    <source>
        <dbReference type="EMBL" id="QJS03088.1"/>
    </source>
</evidence>
<dbReference type="AlphaFoldDB" id="A0A6M4P361"/>
<keyword evidence="3 6" id="KW-0812">Transmembrane</keyword>